<dbReference type="GO" id="GO:0004197">
    <property type="term" value="F:cysteine-type endopeptidase activity"/>
    <property type="evidence" value="ECO:0007669"/>
    <property type="project" value="UniProtKB-EC"/>
</dbReference>
<dbReference type="InterPro" id="IPR038765">
    <property type="entry name" value="Papain-like_cys_pep_sf"/>
</dbReference>
<feature type="active site" evidence="9">
    <location>
        <position position="130"/>
    </location>
</feature>
<dbReference type="GO" id="GO:0043418">
    <property type="term" value="P:homocysteine catabolic process"/>
    <property type="evidence" value="ECO:0007669"/>
    <property type="project" value="TreeGrafter"/>
</dbReference>
<evidence type="ECO:0000256" key="1">
    <source>
        <dbReference type="ARBA" id="ARBA00000423"/>
    </source>
</evidence>
<evidence type="ECO:0000256" key="6">
    <source>
        <dbReference type="ARBA" id="ARBA00025347"/>
    </source>
</evidence>
<dbReference type="PROSITE" id="PS00139">
    <property type="entry name" value="THIOL_PROTEASE_CYS"/>
    <property type="match status" value="1"/>
</dbReference>
<evidence type="ECO:0000313" key="11">
    <source>
        <dbReference type="Proteomes" id="UP000439903"/>
    </source>
</evidence>
<comment type="subunit">
    <text evidence="7">Homohexamer. Binds to nucleic acids. Binds single-stranded DNA and RNA with higher affinity than double-stranded DNA.</text>
</comment>
<keyword evidence="8" id="KW-0496">Mitochondrion</keyword>
<evidence type="ECO:0000256" key="4">
    <source>
        <dbReference type="ARBA" id="ARBA00022801"/>
    </source>
</evidence>
<dbReference type="OrthoDB" id="2666448at2759"/>
<evidence type="ECO:0000256" key="9">
    <source>
        <dbReference type="PIRSR" id="PIRSR005700-1"/>
    </source>
</evidence>
<dbReference type="AlphaFoldDB" id="A0A8H3X5P0"/>
<protein>
    <recommendedName>
        <fullName evidence="8">Cysteine proteinase 1, mitochondrial</fullName>
        <ecNumber evidence="8">3.4.22.40</ecNumber>
    </recommendedName>
</protein>
<evidence type="ECO:0000256" key="8">
    <source>
        <dbReference type="PIRNR" id="PIRNR005700"/>
    </source>
</evidence>
<dbReference type="GO" id="GO:0009636">
    <property type="term" value="P:response to toxic substance"/>
    <property type="evidence" value="ECO:0007669"/>
    <property type="project" value="TreeGrafter"/>
</dbReference>
<dbReference type="GO" id="GO:0006508">
    <property type="term" value="P:proteolysis"/>
    <property type="evidence" value="ECO:0007669"/>
    <property type="project" value="UniProtKB-KW"/>
</dbReference>
<gene>
    <name evidence="10" type="ORF">F8M41_008023</name>
</gene>
<comment type="subcellular location">
    <subcellularLocation>
        <location evidence="8">Mitochondrion</location>
    </subcellularLocation>
    <subcellularLocation>
        <location evidence="8">Cytoplasm</location>
    </subcellularLocation>
</comment>
<feature type="active site" evidence="9">
    <location>
        <position position="422"/>
    </location>
</feature>
<dbReference type="InterPro" id="IPR000169">
    <property type="entry name" value="Pept_cys_AS"/>
</dbReference>
<dbReference type="PANTHER" id="PTHR10363">
    <property type="entry name" value="BLEOMYCIN HYDROLASE"/>
    <property type="match status" value="1"/>
</dbReference>
<organism evidence="10 11">
    <name type="scientific">Gigaspora margarita</name>
    <dbReference type="NCBI Taxonomy" id="4874"/>
    <lineage>
        <taxon>Eukaryota</taxon>
        <taxon>Fungi</taxon>
        <taxon>Fungi incertae sedis</taxon>
        <taxon>Mucoromycota</taxon>
        <taxon>Glomeromycotina</taxon>
        <taxon>Glomeromycetes</taxon>
        <taxon>Diversisporales</taxon>
        <taxon>Gigasporaceae</taxon>
        <taxon>Gigaspora</taxon>
    </lineage>
</organism>
<evidence type="ECO:0000256" key="7">
    <source>
        <dbReference type="ARBA" id="ARBA00026080"/>
    </source>
</evidence>
<evidence type="ECO:0000256" key="5">
    <source>
        <dbReference type="ARBA" id="ARBA00022807"/>
    </source>
</evidence>
<dbReference type="EMBL" id="WTPW01001827">
    <property type="protein sequence ID" value="KAF0412023.1"/>
    <property type="molecule type" value="Genomic_DNA"/>
</dbReference>
<dbReference type="PIRSF" id="PIRSF005700">
    <property type="entry name" value="PepC"/>
    <property type="match status" value="1"/>
</dbReference>
<comment type="function">
    <text evidence="6">The normal physiological role of the enzyme is unknown, but it is not essential for the viability of yeast cells. Has aminopeptidase activity, shortening substrate peptides sequentially by 1 amino acid. Has bleomycin hydrolase activity, which can protect the cell from the toxic effects of bleomycin. Has homocysteine-thiolactonase activity, protecting the cell against homocysteine toxicity. Acts as a repressor in the GAL4 regulatory system, but this does not require either the peptidase or nucleic acid-binding activities.</text>
</comment>
<keyword evidence="5 8" id="KW-0788">Thiol protease</keyword>
<dbReference type="Gene3D" id="3.90.70.10">
    <property type="entry name" value="Cysteine proteinases"/>
    <property type="match status" value="1"/>
</dbReference>
<keyword evidence="4 8" id="KW-0378">Hydrolase</keyword>
<accession>A0A8H3X5P0</accession>
<dbReference type="GO" id="GO:0070005">
    <property type="term" value="F:cysteine-type aminopeptidase activity"/>
    <property type="evidence" value="ECO:0007669"/>
    <property type="project" value="InterPro"/>
</dbReference>
<dbReference type="CDD" id="cd00585">
    <property type="entry name" value="Peptidase_C1B"/>
    <property type="match status" value="1"/>
</dbReference>
<comment type="catalytic activity">
    <reaction evidence="1 8">
        <text>Inactivates bleomycin B2 (a cytotoxic glycometallopeptide) by hydrolysis of a carboxyamide bond of beta-aminoalanine, but also shows general aminopeptidase activity. The specificity varies somewhat with source, but amino acid arylamides of Met, Leu and Ala are preferred.</text>
        <dbReference type="EC" id="3.4.22.40"/>
    </reaction>
</comment>
<evidence type="ECO:0000313" key="10">
    <source>
        <dbReference type="EMBL" id="KAF0412023.1"/>
    </source>
</evidence>
<evidence type="ECO:0000256" key="3">
    <source>
        <dbReference type="ARBA" id="ARBA00022670"/>
    </source>
</evidence>
<proteinExistence type="inferred from homology"/>
<evidence type="ECO:0000256" key="2">
    <source>
        <dbReference type="ARBA" id="ARBA00022490"/>
    </source>
</evidence>
<dbReference type="Proteomes" id="UP000439903">
    <property type="component" value="Unassembled WGS sequence"/>
</dbReference>
<keyword evidence="11" id="KW-1185">Reference proteome</keyword>
<comment type="caution">
    <text evidence="10">The sequence shown here is derived from an EMBL/GenBank/DDBJ whole genome shotgun (WGS) entry which is preliminary data.</text>
</comment>
<reference evidence="10 11" key="1">
    <citation type="journal article" date="2019" name="Environ. Microbiol.">
        <title>At the nexus of three kingdoms: the genome of the mycorrhizal fungus Gigaspora margarita provides insights into plant, endobacterial and fungal interactions.</title>
        <authorList>
            <person name="Venice F."/>
            <person name="Ghignone S."/>
            <person name="Salvioli di Fossalunga A."/>
            <person name="Amselem J."/>
            <person name="Novero M."/>
            <person name="Xianan X."/>
            <person name="Sedzielewska Toro K."/>
            <person name="Morin E."/>
            <person name="Lipzen A."/>
            <person name="Grigoriev I.V."/>
            <person name="Henrissat B."/>
            <person name="Martin F.M."/>
            <person name="Bonfante P."/>
        </authorList>
    </citation>
    <scope>NUCLEOTIDE SEQUENCE [LARGE SCALE GENOMIC DNA]</scope>
    <source>
        <strain evidence="10 11">BEG34</strain>
    </source>
</reference>
<dbReference type="SUPFAM" id="SSF54001">
    <property type="entry name" value="Cysteine proteinases"/>
    <property type="match status" value="1"/>
</dbReference>
<comment type="similarity">
    <text evidence="8">Belongs to the peptidase C1 family.</text>
</comment>
<dbReference type="Pfam" id="PF03051">
    <property type="entry name" value="Peptidase_C1_2"/>
    <property type="match status" value="1"/>
</dbReference>
<dbReference type="FunFam" id="3.90.70.10:FF:000021">
    <property type="entry name" value="Bleomycin hydrolase"/>
    <property type="match status" value="1"/>
</dbReference>
<keyword evidence="3 8" id="KW-0645">Protease</keyword>
<dbReference type="PANTHER" id="PTHR10363:SF2">
    <property type="entry name" value="BLEOMYCIN HYDROLASE"/>
    <property type="match status" value="1"/>
</dbReference>
<comment type="function">
    <text evidence="8">Has aminopeptidase activity, shortening substrate peptides sequentially by 1 amino acid. Has bleomycin hydrolase activity, which can protect the cell from the toxic effects of bleomycin. Has homocysteine-thiolactonase activity, protecting the cell against homocysteine toxicity.</text>
</comment>
<dbReference type="EC" id="3.4.22.40" evidence="8"/>
<sequence length="502" mass="58046">MIEIKKCGVAFNIMGQTKSRLRSFKKGRLSSKTYDDEKLDKFEANEYIWKNYTITDELGGNAELEEEVLAKYSSKFNADPKNKLALNAICNDDMSKVLINRDATIKDVHVFSEKIQLEGKATNQKSSGRCWLFAATNVLRLLVMKKFKLEDFELSQPFLFFYDKLEKANFFLENMIKLADEDVDSRIIQYLIGAPVNDGGQWDMVINLLEKYGVVPKCAYPESYNSSNSSKLNWIVTTKLREFAYQLREMHASGKSIEVLRHAKTQMMEEVYRMIAISLGEPPKLFNWTFRDKDGKYREFLGLTPKQFYKEFVNYKATETFSLVNDPRNPYLRLYTIEFLGNIQNGLPIRYVNIPIETMKQLTLQTLRSGKPVWFGADVGKSSDSSLGILDNKIIDYELGFNIKFVMTKAQRLQYTQSAMTHAMVFTGVHIENDKPIRWRVENSWGDDRGEKGYFVMADNWFDDWVYQIVLEKKDTPSEYVDVLDQAPHVLPAWDPMGALAV</sequence>
<keyword evidence="2 8" id="KW-0963">Cytoplasm</keyword>
<feature type="active site" evidence="9">
    <location>
        <position position="443"/>
    </location>
</feature>
<name>A0A8H3X5P0_GIGMA</name>
<dbReference type="GO" id="GO:0005739">
    <property type="term" value="C:mitochondrion"/>
    <property type="evidence" value="ECO:0007669"/>
    <property type="project" value="UniProtKB-SubCell"/>
</dbReference>
<dbReference type="InterPro" id="IPR004134">
    <property type="entry name" value="Peptidase_C1B"/>
</dbReference>